<keyword evidence="5" id="KW-0408">Iron</keyword>
<dbReference type="Gene3D" id="1.10.490.10">
    <property type="entry name" value="Globins"/>
    <property type="match status" value="2"/>
</dbReference>
<dbReference type="Pfam" id="PF00042">
    <property type="entry name" value="Globin"/>
    <property type="match status" value="1"/>
</dbReference>
<keyword evidence="4" id="KW-0479">Metal-binding</keyword>
<evidence type="ECO:0000256" key="1">
    <source>
        <dbReference type="ARBA" id="ARBA00022448"/>
    </source>
</evidence>
<reference evidence="8" key="1">
    <citation type="submission" date="2018-07" db="EMBL/GenBank/DDBJ databases">
        <authorList>
            <person name="Quirk P.G."/>
            <person name="Krulwich T.A."/>
        </authorList>
    </citation>
    <scope>NUCLEOTIDE SEQUENCE</scope>
</reference>
<dbReference type="GO" id="GO:0046872">
    <property type="term" value="F:metal ion binding"/>
    <property type="evidence" value="ECO:0007669"/>
    <property type="project" value="UniProtKB-KW"/>
</dbReference>
<gene>
    <name evidence="8" type="primary">CSON010489</name>
</gene>
<proteinExistence type="inferred from homology"/>
<feature type="domain" description="Globin" evidence="7">
    <location>
        <begin position="24"/>
        <end position="181"/>
    </location>
</feature>
<keyword evidence="1 6" id="KW-0813">Transport</keyword>
<accession>A0A336N401</accession>
<evidence type="ECO:0000259" key="7">
    <source>
        <dbReference type="PROSITE" id="PS01033"/>
    </source>
</evidence>
<comment type="similarity">
    <text evidence="6">Belongs to the globin family.</text>
</comment>
<evidence type="ECO:0000256" key="4">
    <source>
        <dbReference type="ARBA" id="ARBA00022723"/>
    </source>
</evidence>
<dbReference type="VEuPathDB" id="VectorBase:CSON010489"/>
<evidence type="ECO:0000313" key="8">
    <source>
        <dbReference type="EMBL" id="SSX35627.1"/>
    </source>
</evidence>
<dbReference type="PANTHER" id="PTHR47217">
    <property type="entry name" value="GLOBIN-LIKE PROTEIN"/>
    <property type="match status" value="1"/>
</dbReference>
<dbReference type="CDD" id="cd01040">
    <property type="entry name" value="Mb-like"/>
    <property type="match status" value="2"/>
</dbReference>
<dbReference type="InterPro" id="IPR044399">
    <property type="entry name" value="Mb-like_M"/>
</dbReference>
<dbReference type="PANTHER" id="PTHR47217:SF1">
    <property type="entry name" value="GLOBIN-LIKE PROTEIN"/>
    <property type="match status" value="1"/>
</dbReference>
<evidence type="ECO:0000256" key="2">
    <source>
        <dbReference type="ARBA" id="ARBA00022617"/>
    </source>
</evidence>
<dbReference type="GO" id="GO:0020037">
    <property type="term" value="F:heme binding"/>
    <property type="evidence" value="ECO:0007669"/>
    <property type="project" value="InterPro"/>
</dbReference>
<evidence type="ECO:0000256" key="6">
    <source>
        <dbReference type="RuleBase" id="RU000356"/>
    </source>
</evidence>
<evidence type="ECO:0000256" key="3">
    <source>
        <dbReference type="ARBA" id="ARBA00022621"/>
    </source>
</evidence>
<keyword evidence="2 6" id="KW-0349">Heme</keyword>
<dbReference type="GO" id="GO:0005344">
    <property type="term" value="F:oxygen carrier activity"/>
    <property type="evidence" value="ECO:0007669"/>
    <property type="project" value="UniProtKB-KW"/>
</dbReference>
<evidence type="ECO:0000256" key="5">
    <source>
        <dbReference type="ARBA" id="ARBA00023004"/>
    </source>
</evidence>
<dbReference type="InterPro" id="IPR009050">
    <property type="entry name" value="Globin-like_sf"/>
</dbReference>
<protein>
    <submittedName>
        <fullName evidence="8">CSON010489 protein</fullName>
    </submittedName>
</protein>
<name>A0A336N401_CULSO</name>
<dbReference type="InterPro" id="IPR000971">
    <property type="entry name" value="Globin"/>
</dbReference>
<sequence>MGVSMSAVCGDDMDSDYPTPEIEELSKEEIEMILESWKTPAQKLIDSGEAILFKFLERYPINQSKFNAFRNMPLLSLKGAPGFRTHASRIMNIFASSIDCLDKENGLPIIAMTWTEILITKMCSLTAKQVSEIVETWKIPAKNYYDSGEYILYRFFERNQDYQTYFKKFKEKQVFVSTLLS</sequence>
<dbReference type="PROSITE" id="PS01033">
    <property type="entry name" value="GLOBIN"/>
    <property type="match status" value="1"/>
</dbReference>
<keyword evidence="3 6" id="KW-0561">Oxygen transport</keyword>
<dbReference type="InterPro" id="IPR012292">
    <property type="entry name" value="Globin/Proto"/>
</dbReference>
<organism evidence="8">
    <name type="scientific">Culicoides sonorensis</name>
    <name type="common">Biting midge</name>
    <dbReference type="NCBI Taxonomy" id="179676"/>
    <lineage>
        <taxon>Eukaryota</taxon>
        <taxon>Metazoa</taxon>
        <taxon>Ecdysozoa</taxon>
        <taxon>Arthropoda</taxon>
        <taxon>Hexapoda</taxon>
        <taxon>Insecta</taxon>
        <taxon>Pterygota</taxon>
        <taxon>Neoptera</taxon>
        <taxon>Endopterygota</taxon>
        <taxon>Diptera</taxon>
        <taxon>Nematocera</taxon>
        <taxon>Chironomoidea</taxon>
        <taxon>Ceratopogonidae</taxon>
        <taxon>Ceratopogoninae</taxon>
        <taxon>Culicoides</taxon>
        <taxon>Monoculicoides</taxon>
    </lineage>
</organism>
<dbReference type="GO" id="GO:0019825">
    <property type="term" value="F:oxygen binding"/>
    <property type="evidence" value="ECO:0007669"/>
    <property type="project" value="InterPro"/>
</dbReference>
<dbReference type="AlphaFoldDB" id="A0A336N401"/>
<dbReference type="SUPFAM" id="SSF46458">
    <property type="entry name" value="Globin-like"/>
    <property type="match status" value="2"/>
</dbReference>
<dbReference type="EMBL" id="UFQT01004286">
    <property type="protein sequence ID" value="SSX35627.1"/>
    <property type="molecule type" value="Genomic_DNA"/>
</dbReference>